<dbReference type="Proteomes" id="UP000284842">
    <property type="component" value="Unassembled WGS sequence"/>
</dbReference>
<organism evidence="1 2">
    <name type="scientific">Panaeolus cyanescens</name>
    <dbReference type="NCBI Taxonomy" id="181874"/>
    <lineage>
        <taxon>Eukaryota</taxon>
        <taxon>Fungi</taxon>
        <taxon>Dikarya</taxon>
        <taxon>Basidiomycota</taxon>
        <taxon>Agaricomycotina</taxon>
        <taxon>Agaricomycetes</taxon>
        <taxon>Agaricomycetidae</taxon>
        <taxon>Agaricales</taxon>
        <taxon>Agaricineae</taxon>
        <taxon>Galeropsidaceae</taxon>
        <taxon>Panaeolus</taxon>
    </lineage>
</organism>
<protein>
    <submittedName>
        <fullName evidence="1">Uncharacterized protein</fullName>
    </submittedName>
</protein>
<gene>
    <name evidence="1" type="ORF">CVT24_003263</name>
</gene>
<name>A0A409YXJ8_9AGAR</name>
<dbReference type="EMBL" id="NHTK01000351">
    <property type="protein sequence ID" value="PPR07721.1"/>
    <property type="molecule type" value="Genomic_DNA"/>
</dbReference>
<evidence type="ECO:0000313" key="2">
    <source>
        <dbReference type="Proteomes" id="UP000284842"/>
    </source>
</evidence>
<proteinExistence type="predicted"/>
<dbReference type="InParanoid" id="A0A409YXJ8"/>
<reference evidence="1 2" key="1">
    <citation type="journal article" date="2018" name="Evol. Lett.">
        <title>Horizontal gene cluster transfer increased hallucinogenic mushroom diversity.</title>
        <authorList>
            <person name="Reynolds H.T."/>
            <person name="Vijayakumar V."/>
            <person name="Gluck-Thaler E."/>
            <person name="Korotkin H.B."/>
            <person name="Matheny P.B."/>
            <person name="Slot J.C."/>
        </authorList>
    </citation>
    <scope>NUCLEOTIDE SEQUENCE [LARGE SCALE GENOMIC DNA]</scope>
    <source>
        <strain evidence="1 2">2629</strain>
    </source>
</reference>
<dbReference type="OrthoDB" id="2104739at2759"/>
<accession>A0A409YXJ8</accession>
<keyword evidence="2" id="KW-1185">Reference proteome</keyword>
<evidence type="ECO:0000313" key="1">
    <source>
        <dbReference type="EMBL" id="PPR07721.1"/>
    </source>
</evidence>
<dbReference type="AlphaFoldDB" id="A0A409YXJ8"/>
<comment type="caution">
    <text evidence="1">The sequence shown here is derived from an EMBL/GenBank/DDBJ whole genome shotgun (WGS) entry which is preliminary data.</text>
</comment>
<sequence>MKFLDVDNLPKSLPPTPYDSKDSPIWYKAYEKCIAGEANIILNKCKQDDTLALLGMRLFHFVLQRMIRVIEANNEFGYVILPGLLIPKQQNQTLYSEVTKRSALHCEISAAFERDEYRQRMRGVKAKDRGGYVETSYLEIARLIPPYSNVTLLDTNEIIKDNSTENEEQEFKLFEFIKGYGGFEMEPLIPPTTNPAQTPLSNALAIAQFDIFRAFGCMRIWLEPLSIQQDSQTYHVYGRGDCGCPSLNMLPDDYITTIKSRDPDRTYELPDPRYIALHAAFSRALHKSGMWSEKGDVGPPPAVLYNSIAAIAQKCQNA</sequence>